<evidence type="ECO:0000313" key="3">
    <source>
        <dbReference type="Proteomes" id="UP000008311"/>
    </source>
</evidence>
<dbReference type="AlphaFoldDB" id="B9SS81"/>
<reference evidence="3" key="1">
    <citation type="journal article" date="2010" name="Nat. Biotechnol.">
        <title>Draft genome sequence of the oilseed species Ricinus communis.</title>
        <authorList>
            <person name="Chan A.P."/>
            <person name="Crabtree J."/>
            <person name="Zhao Q."/>
            <person name="Lorenzi H."/>
            <person name="Orvis J."/>
            <person name="Puiu D."/>
            <person name="Melake-Berhan A."/>
            <person name="Jones K.M."/>
            <person name="Redman J."/>
            <person name="Chen G."/>
            <person name="Cahoon E.B."/>
            <person name="Gedil M."/>
            <person name="Stanke M."/>
            <person name="Haas B.J."/>
            <person name="Wortman J.R."/>
            <person name="Fraser-Liggett C.M."/>
            <person name="Ravel J."/>
            <person name="Rabinowicz P.D."/>
        </authorList>
    </citation>
    <scope>NUCLEOTIDE SEQUENCE [LARGE SCALE GENOMIC DNA]</scope>
    <source>
        <strain evidence="3">cv. Hale</strain>
    </source>
</reference>
<keyword evidence="1" id="KW-0472">Membrane</keyword>
<feature type="transmembrane region" description="Helical" evidence="1">
    <location>
        <begin position="15"/>
        <end position="44"/>
    </location>
</feature>
<accession>B9SS81</accession>
<evidence type="ECO:0000313" key="2">
    <source>
        <dbReference type="EMBL" id="EEF33524.1"/>
    </source>
</evidence>
<dbReference type="EMBL" id="EQ974109">
    <property type="protein sequence ID" value="EEF33524.1"/>
    <property type="molecule type" value="Genomic_DNA"/>
</dbReference>
<keyword evidence="1" id="KW-1133">Transmembrane helix</keyword>
<dbReference type="InParanoid" id="B9SS81"/>
<keyword evidence="3" id="KW-1185">Reference proteome</keyword>
<evidence type="ECO:0000256" key="1">
    <source>
        <dbReference type="SAM" id="Phobius"/>
    </source>
</evidence>
<proteinExistence type="predicted"/>
<sequence length="160" mass="18822">MNGNHSLSIHQLDMLFLMIFFMVMPAMIGGSAIALAGATLLYGVGKDAYVSVQRKASYSKNLKENYESLQWELNFLLGFRTDMERAIRRRRRNYREMYNKWNSQVEQIEERVRNCLGKYEHIRNCSIFRRSKLSKRMVKLYKKVVEVKGEGKDLSRLLSI</sequence>
<protein>
    <submittedName>
        <fullName evidence="2">Uncharacterized protein</fullName>
    </submittedName>
</protein>
<keyword evidence="1" id="KW-0812">Transmembrane</keyword>
<organism evidence="2 3">
    <name type="scientific">Ricinus communis</name>
    <name type="common">Castor bean</name>
    <dbReference type="NCBI Taxonomy" id="3988"/>
    <lineage>
        <taxon>Eukaryota</taxon>
        <taxon>Viridiplantae</taxon>
        <taxon>Streptophyta</taxon>
        <taxon>Embryophyta</taxon>
        <taxon>Tracheophyta</taxon>
        <taxon>Spermatophyta</taxon>
        <taxon>Magnoliopsida</taxon>
        <taxon>eudicotyledons</taxon>
        <taxon>Gunneridae</taxon>
        <taxon>Pentapetalae</taxon>
        <taxon>rosids</taxon>
        <taxon>fabids</taxon>
        <taxon>Malpighiales</taxon>
        <taxon>Euphorbiaceae</taxon>
        <taxon>Acalyphoideae</taxon>
        <taxon>Acalypheae</taxon>
        <taxon>Ricinus</taxon>
    </lineage>
</organism>
<name>B9SS81_RICCO</name>
<dbReference type="Proteomes" id="UP000008311">
    <property type="component" value="Unassembled WGS sequence"/>
</dbReference>
<gene>
    <name evidence="2" type="ORF">RCOM_0618980</name>
</gene>